<dbReference type="RefSeq" id="XP_066649770.1">
    <property type="nucleotide sequence ID" value="XM_066802065.1"/>
</dbReference>
<protein>
    <submittedName>
        <fullName evidence="2">Uncharacterized protein</fullName>
    </submittedName>
</protein>
<evidence type="ECO:0000313" key="2">
    <source>
        <dbReference type="EMBL" id="KAK7529153.1"/>
    </source>
</evidence>
<evidence type="ECO:0000313" key="3">
    <source>
        <dbReference type="Proteomes" id="UP001360953"/>
    </source>
</evidence>
<feature type="compositionally biased region" description="Polar residues" evidence="1">
    <location>
        <begin position="95"/>
        <end position="111"/>
    </location>
</feature>
<gene>
    <name evidence="2" type="ORF">J3D65DRAFT_643163</name>
</gene>
<dbReference type="Proteomes" id="UP001360953">
    <property type="component" value="Unassembled WGS sequence"/>
</dbReference>
<sequence length="272" mass="30025">MIVFLWSFRSGAYCTAYVYIGMCVQYLRSVAGRVVWMHREERRCFSAAAGRGHGHGGTKMDSRGLLTNAPRVRSLVDFFAIKSPQSLSKVPRNVPSPTNLRSQAQTTCSSPPLQSIPVRLLTARPPYLLQDLFAAKPTLPRSLKGVCILRPLPTCLPHSLAPSFIHSLIHLRDPQNSGQCARHATLHKAPSFPIRRLVRALASSRQGVERHVHERPARRLSSPRAGGGAPRERRAQLRCVGRKARGRWVGQQGRGGYDSLCAAQRTGDTAGR</sequence>
<organism evidence="2 3">
    <name type="scientific">Phyllosticta citribraziliensis</name>
    <dbReference type="NCBI Taxonomy" id="989973"/>
    <lineage>
        <taxon>Eukaryota</taxon>
        <taxon>Fungi</taxon>
        <taxon>Dikarya</taxon>
        <taxon>Ascomycota</taxon>
        <taxon>Pezizomycotina</taxon>
        <taxon>Dothideomycetes</taxon>
        <taxon>Dothideomycetes incertae sedis</taxon>
        <taxon>Botryosphaeriales</taxon>
        <taxon>Phyllostictaceae</taxon>
        <taxon>Phyllosticta</taxon>
    </lineage>
</organism>
<dbReference type="EMBL" id="JBBPEH010000018">
    <property type="protein sequence ID" value="KAK7529153.1"/>
    <property type="molecule type" value="Genomic_DNA"/>
</dbReference>
<accession>A0ABR1L1M7</accession>
<name>A0ABR1L1M7_9PEZI</name>
<feature type="region of interest" description="Disordered" evidence="1">
    <location>
        <begin position="89"/>
        <end position="111"/>
    </location>
</feature>
<proteinExistence type="predicted"/>
<feature type="compositionally biased region" description="Basic and acidic residues" evidence="1">
    <location>
        <begin position="207"/>
        <end position="217"/>
    </location>
</feature>
<reference evidence="2 3" key="1">
    <citation type="submission" date="2024-04" db="EMBL/GenBank/DDBJ databases">
        <title>Phyllosticta paracitricarpa is synonymous to the EU quarantine fungus P. citricarpa based on phylogenomic analyses.</title>
        <authorList>
            <consortium name="Lawrence Berkeley National Laboratory"/>
            <person name="Van ingen-buijs V.A."/>
            <person name="Van westerhoven A.C."/>
            <person name="Haridas S."/>
            <person name="Skiadas P."/>
            <person name="Martin F."/>
            <person name="Groenewald J.Z."/>
            <person name="Crous P.W."/>
            <person name="Seidl M.F."/>
        </authorList>
    </citation>
    <scope>NUCLEOTIDE SEQUENCE [LARGE SCALE GENOMIC DNA]</scope>
    <source>
        <strain evidence="2 3">CPC 17464</strain>
    </source>
</reference>
<feature type="region of interest" description="Disordered" evidence="1">
    <location>
        <begin position="205"/>
        <end position="234"/>
    </location>
</feature>
<keyword evidence="3" id="KW-1185">Reference proteome</keyword>
<evidence type="ECO:0000256" key="1">
    <source>
        <dbReference type="SAM" id="MobiDB-lite"/>
    </source>
</evidence>
<dbReference type="GeneID" id="92034971"/>
<comment type="caution">
    <text evidence="2">The sequence shown here is derived from an EMBL/GenBank/DDBJ whole genome shotgun (WGS) entry which is preliminary data.</text>
</comment>